<protein>
    <submittedName>
        <fullName evidence="2">Uncharacterized protein</fullName>
    </submittedName>
</protein>
<feature type="chain" id="PRO_5044836180" evidence="1">
    <location>
        <begin position="22"/>
        <end position="975"/>
    </location>
</feature>
<keyword evidence="3" id="KW-1185">Reference proteome</keyword>
<proteinExistence type="predicted"/>
<feature type="signal peptide" evidence="1">
    <location>
        <begin position="1"/>
        <end position="21"/>
    </location>
</feature>
<dbReference type="AlphaFoldDB" id="A0ABD2K9C6"/>
<evidence type="ECO:0000313" key="3">
    <source>
        <dbReference type="Proteomes" id="UP001620645"/>
    </source>
</evidence>
<keyword evidence="1" id="KW-0732">Signal</keyword>
<sequence length="975" mass="110949">MGMLILLFLTAFFGFPTFLLSLDKAYVTEPFLLTGGNIGKVSVPYFAFDQCKPYHSITHDPKVESRNFGLYFMMKHRGGHCDEGILICYPGTLMRNHMIDEFKKISNGKLIEKFCKFFQFSNDSLSLECAKKAEQFVGISNPKQWRGIKVYTKLTNSSNPLSARELILETSLTNRTYTFEPMTRQLSLNFGTRVSMFTWVTTHFGQPFHDEEFDLAEQYAKQMGYGSFLEQHVGLWLLGMDMLPWMAEEFVSLYVYRSCSCTMDAWFTRPTDENDPIEPIVPSAGSSQCPTKKMDETFELGQLDAQHLQADLVFTVLTDEKWQNFTVEFLSGGSDLTAANSTDNNATVVMTMTIATTDDMEVSFPGMGTTVVNGTQMPNGTQQLRFDIFLLKHWYAMMVNGVQFGDVFWPNEWWHGAAWKNLTAIRLNGQVLLLYGPELDDYRIENENFNASVPLPFSQKIDGFRKHSTFFFRVQLLNETHNTVNITFTDGKSNNLTGHAEFTIEIENFEIIALTASYDIGSNKTHNVDRNTTTIQPTNSNVFELLFNFTEHYVILFNGERILPNYTDDMPLCEIEYVKVIGDAILLDSPKLHVPPPIVKKGDQIIVALEDPLNYGDLIVISNYKQKPSEKITVKLWHSSPECNKKSDLIAEMEFKVDAGDDGKEFFCEHKLSFEESCQKGPIQNDSLKISSKKPLSLQILMAKNSFYGRISFHDDVYIKLCPYHVTRKRPSATPTPPWRIDHIQVRVPEATLTVNDIRVEQADPSDANETVWNHFTLQMESKRIEWTRVKYLKINQTLSRTGTFYVIVNVPLAKQLNASAWMRFNLLNDALEVDNIFGTTVNQIYLYAGKWLSFGLREPDTKAWRTIVNYTLGTMVQEEHSDTVTPNSVKQFELKFIIALNSAASNKIGVELQINGQHITNDIHGALLTCCPAAEAVQIEDIQYITPESSGIEMLTDTDVEMNCIPADKCIFKT</sequence>
<evidence type="ECO:0000313" key="2">
    <source>
        <dbReference type="EMBL" id="KAL3099530.1"/>
    </source>
</evidence>
<gene>
    <name evidence="2" type="ORF">niasHS_002985</name>
</gene>
<dbReference type="EMBL" id="JBICCN010000039">
    <property type="protein sequence ID" value="KAL3099530.1"/>
    <property type="molecule type" value="Genomic_DNA"/>
</dbReference>
<accession>A0ABD2K9C6</accession>
<evidence type="ECO:0000256" key="1">
    <source>
        <dbReference type="SAM" id="SignalP"/>
    </source>
</evidence>
<reference evidence="2 3" key="1">
    <citation type="submission" date="2024-10" db="EMBL/GenBank/DDBJ databases">
        <authorList>
            <person name="Kim D."/>
        </authorList>
    </citation>
    <scope>NUCLEOTIDE SEQUENCE [LARGE SCALE GENOMIC DNA]</scope>
    <source>
        <strain evidence="2">Taebaek</strain>
    </source>
</reference>
<comment type="caution">
    <text evidence="2">The sequence shown here is derived from an EMBL/GenBank/DDBJ whole genome shotgun (WGS) entry which is preliminary data.</text>
</comment>
<dbReference type="Proteomes" id="UP001620645">
    <property type="component" value="Unassembled WGS sequence"/>
</dbReference>
<organism evidence="2 3">
    <name type="scientific">Heterodera schachtii</name>
    <name type="common">Sugarbeet cyst nematode worm</name>
    <name type="synonym">Tylenchus schachtii</name>
    <dbReference type="NCBI Taxonomy" id="97005"/>
    <lineage>
        <taxon>Eukaryota</taxon>
        <taxon>Metazoa</taxon>
        <taxon>Ecdysozoa</taxon>
        <taxon>Nematoda</taxon>
        <taxon>Chromadorea</taxon>
        <taxon>Rhabditida</taxon>
        <taxon>Tylenchina</taxon>
        <taxon>Tylenchomorpha</taxon>
        <taxon>Tylenchoidea</taxon>
        <taxon>Heteroderidae</taxon>
        <taxon>Heteroderinae</taxon>
        <taxon>Heterodera</taxon>
    </lineage>
</organism>
<name>A0ABD2K9C6_HETSC</name>